<organism evidence="2 3">
    <name type="scientific">Clytia hemisphaerica</name>
    <dbReference type="NCBI Taxonomy" id="252671"/>
    <lineage>
        <taxon>Eukaryota</taxon>
        <taxon>Metazoa</taxon>
        <taxon>Cnidaria</taxon>
        <taxon>Hydrozoa</taxon>
        <taxon>Hydroidolina</taxon>
        <taxon>Leptothecata</taxon>
        <taxon>Obeliida</taxon>
        <taxon>Clytiidae</taxon>
        <taxon>Clytia</taxon>
    </lineage>
</organism>
<dbReference type="RefSeq" id="XP_066914401.1">
    <property type="nucleotide sequence ID" value="XM_067058300.1"/>
</dbReference>
<evidence type="ECO:0000313" key="2">
    <source>
        <dbReference type="EnsemblMetazoa" id="CLYHEMP001764.1"/>
    </source>
</evidence>
<reference evidence="2" key="1">
    <citation type="submission" date="2021-01" db="UniProtKB">
        <authorList>
            <consortium name="EnsemblMetazoa"/>
        </authorList>
    </citation>
    <scope>IDENTIFICATION</scope>
</reference>
<protein>
    <submittedName>
        <fullName evidence="2">Uncharacterized protein</fullName>
    </submittedName>
</protein>
<keyword evidence="3" id="KW-1185">Reference proteome</keyword>
<keyword evidence="1" id="KW-1133">Transmembrane helix</keyword>
<dbReference type="SUPFAM" id="SSF48334">
    <property type="entry name" value="DNA repair protein MutS, domain III"/>
    <property type="match status" value="1"/>
</dbReference>
<keyword evidence="1" id="KW-0812">Transmembrane</keyword>
<dbReference type="Proteomes" id="UP000594262">
    <property type="component" value="Unplaced"/>
</dbReference>
<keyword evidence="1" id="KW-0472">Membrane</keyword>
<dbReference type="AlphaFoldDB" id="A0A7M5WQF7"/>
<evidence type="ECO:0000313" key="3">
    <source>
        <dbReference type="Proteomes" id="UP000594262"/>
    </source>
</evidence>
<accession>A0A7M5WQF7</accession>
<dbReference type="EnsemblMetazoa" id="CLYHEMT001764.1">
    <property type="protein sequence ID" value="CLYHEMP001764.1"/>
    <property type="gene ID" value="CLYHEMG001764"/>
</dbReference>
<dbReference type="GeneID" id="136801656"/>
<sequence>MEALNTLQDCLKNTKNIMRILGKMKSCGINVRDWQHLYKTIFHAICIGDICKGISKDLHIIQEINETFSKELLSLGNLIKHIIDFEESAFLQHFVVKTGVDEELDERKRTFDGIPNLMTKVAQSELSKLNRSITKCSVTYLPQASQNYIPQQVTNHNESNKVVLDNNTENASPEDTFTQNVDPANHVASSNTCESDGEYEDDVVGTITYATPVINIFISAIISIGLISIALYTLFNSFCPDLFNGFWQEPEPTTMDTILEYCQDAIDYVITMVTMLTQNATVAFSWFWKQPEPTAYEKFTIFWEQVFICIATNLQMLANQIAA</sequence>
<evidence type="ECO:0000256" key="1">
    <source>
        <dbReference type="SAM" id="Phobius"/>
    </source>
</evidence>
<dbReference type="Gene3D" id="1.10.1420.10">
    <property type="match status" value="1"/>
</dbReference>
<dbReference type="InterPro" id="IPR036187">
    <property type="entry name" value="DNA_mismatch_repair_MutS_sf"/>
</dbReference>
<dbReference type="OrthoDB" id="29596at2759"/>
<feature type="transmembrane region" description="Helical" evidence="1">
    <location>
        <begin position="216"/>
        <end position="235"/>
    </location>
</feature>
<name>A0A7M5WQF7_9CNID</name>
<proteinExistence type="predicted"/>